<evidence type="ECO:0000313" key="3">
    <source>
        <dbReference type="Proteomes" id="UP000001070"/>
    </source>
</evidence>
<feature type="transmembrane region" description="Helical" evidence="1">
    <location>
        <begin position="47"/>
        <end position="69"/>
    </location>
</feature>
<dbReference type="Proteomes" id="UP000001070">
    <property type="component" value="Unassembled WGS sequence"/>
</dbReference>
<keyword evidence="3" id="KW-1185">Reference proteome</keyword>
<proteinExistence type="predicted"/>
<keyword evidence="1" id="KW-0472">Membrane</keyword>
<protein>
    <submittedName>
        <fullName evidence="2">GH13852</fullName>
    </submittedName>
</protein>
<organism evidence="3">
    <name type="scientific">Drosophila grimshawi</name>
    <name type="common">Hawaiian fruit fly</name>
    <name type="synonym">Idiomyia grimshawi</name>
    <dbReference type="NCBI Taxonomy" id="7222"/>
    <lineage>
        <taxon>Eukaryota</taxon>
        <taxon>Metazoa</taxon>
        <taxon>Ecdysozoa</taxon>
        <taxon>Arthropoda</taxon>
        <taxon>Hexapoda</taxon>
        <taxon>Insecta</taxon>
        <taxon>Pterygota</taxon>
        <taxon>Neoptera</taxon>
        <taxon>Endopterygota</taxon>
        <taxon>Diptera</taxon>
        <taxon>Brachycera</taxon>
        <taxon>Muscomorpha</taxon>
        <taxon>Ephydroidea</taxon>
        <taxon>Drosophilidae</taxon>
        <taxon>Drosophila</taxon>
        <taxon>Hawaiian Drosophila</taxon>
    </lineage>
</organism>
<gene>
    <name evidence="2" type="primary">Dgri\GH13852</name>
    <name evidence="2" type="ORF">Dgri_GH13852</name>
</gene>
<dbReference type="AlphaFoldDB" id="B4JP21"/>
<dbReference type="InParanoid" id="B4JP21"/>
<reference evidence="2 3" key="1">
    <citation type="journal article" date="2007" name="Nature">
        <title>Evolution of genes and genomes on the Drosophila phylogeny.</title>
        <authorList>
            <consortium name="Drosophila 12 Genomes Consortium"/>
            <person name="Clark A.G."/>
            <person name="Eisen M.B."/>
            <person name="Smith D.R."/>
            <person name="Bergman C.M."/>
            <person name="Oliver B."/>
            <person name="Markow T.A."/>
            <person name="Kaufman T.C."/>
            <person name="Kellis M."/>
            <person name="Gelbart W."/>
            <person name="Iyer V.N."/>
            <person name="Pollard D.A."/>
            <person name="Sackton T.B."/>
            <person name="Larracuente A.M."/>
            <person name="Singh N.D."/>
            <person name="Abad J.P."/>
            <person name="Abt D.N."/>
            <person name="Adryan B."/>
            <person name="Aguade M."/>
            <person name="Akashi H."/>
            <person name="Anderson W.W."/>
            <person name="Aquadro C.F."/>
            <person name="Ardell D.H."/>
            <person name="Arguello R."/>
            <person name="Artieri C.G."/>
            <person name="Barbash D.A."/>
            <person name="Barker D."/>
            <person name="Barsanti P."/>
            <person name="Batterham P."/>
            <person name="Batzoglou S."/>
            <person name="Begun D."/>
            <person name="Bhutkar A."/>
            <person name="Blanco E."/>
            <person name="Bosak S.A."/>
            <person name="Bradley R.K."/>
            <person name="Brand A.D."/>
            <person name="Brent M.R."/>
            <person name="Brooks A.N."/>
            <person name="Brown R.H."/>
            <person name="Butlin R.K."/>
            <person name="Caggese C."/>
            <person name="Calvi B.R."/>
            <person name="Bernardo de Carvalho A."/>
            <person name="Caspi A."/>
            <person name="Castrezana S."/>
            <person name="Celniker S.E."/>
            <person name="Chang J.L."/>
            <person name="Chapple C."/>
            <person name="Chatterji S."/>
            <person name="Chinwalla A."/>
            <person name="Civetta A."/>
            <person name="Clifton S.W."/>
            <person name="Comeron J.M."/>
            <person name="Costello J.C."/>
            <person name="Coyne J.A."/>
            <person name="Daub J."/>
            <person name="David R.G."/>
            <person name="Delcher A.L."/>
            <person name="Delehaunty K."/>
            <person name="Do C.B."/>
            <person name="Ebling H."/>
            <person name="Edwards K."/>
            <person name="Eickbush T."/>
            <person name="Evans J.D."/>
            <person name="Filipski A."/>
            <person name="Findeiss S."/>
            <person name="Freyhult E."/>
            <person name="Fulton L."/>
            <person name="Fulton R."/>
            <person name="Garcia A.C."/>
            <person name="Gardiner A."/>
            <person name="Garfield D.A."/>
            <person name="Garvin B.E."/>
            <person name="Gibson G."/>
            <person name="Gilbert D."/>
            <person name="Gnerre S."/>
            <person name="Godfrey J."/>
            <person name="Good R."/>
            <person name="Gotea V."/>
            <person name="Gravely B."/>
            <person name="Greenberg A.J."/>
            <person name="Griffiths-Jones S."/>
            <person name="Gross S."/>
            <person name="Guigo R."/>
            <person name="Gustafson E.A."/>
            <person name="Haerty W."/>
            <person name="Hahn M.W."/>
            <person name="Halligan D.L."/>
            <person name="Halpern A.L."/>
            <person name="Halter G.M."/>
            <person name="Han M.V."/>
            <person name="Heger A."/>
            <person name="Hillier L."/>
            <person name="Hinrichs A.S."/>
            <person name="Holmes I."/>
            <person name="Hoskins R.A."/>
            <person name="Hubisz M.J."/>
            <person name="Hultmark D."/>
            <person name="Huntley M.A."/>
            <person name="Jaffe D.B."/>
            <person name="Jagadeeshan S."/>
            <person name="Jeck W.R."/>
            <person name="Johnson J."/>
            <person name="Jones C.D."/>
            <person name="Jordan W.C."/>
            <person name="Karpen G.H."/>
            <person name="Kataoka E."/>
            <person name="Keightley P.D."/>
            <person name="Kheradpour P."/>
            <person name="Kirkness E.F."/>
            <person name="Koerich L.B."/>
            <person name="Kristiansen K."/>
            <person name="Kudrna D."/>
            <person name="Kulathinal R.J."/>
            <person name="Kumar S."/>
            <person name="Kwok R."/>
            <person name="Lander E."/>
            <person name="Langley C.H."/>
            <person name="Lapoint R."/>
            <person name="Lazzaro B.P."/>
            <person name="Lee S.J."/>
            <person name="Levesque L."/>
            <person name="Li R."/>
            <person name="Lin C.F."/>
            <person name="Lin M.F."/>
            <person name="Lindblad-Toh K."/>
            <person name="Llopart A."/>
            <person name="Long M."/>
            <person name="Low L."/>
            <person name="Lozovsky E."/>
            <person name="Lu J."/>
            <person name="Luo M."/>
            <person name="Machado C.A."/>
            <person name="Makalowski W."/>
            <person name="Marzo M."/>
            <person name="Matsuda M."/>
            <person name="Matzkin L."/>
            <person name="McAllister B."/>
            <person name="McBride C.S."/>
            <person name="McKernan B."/>
            <person name="McKernan K."/>
            <person name="Mendez-Lago M."/>
            <person name="Minx P."/>
            <person name="Mollenhauer M.U."/>
            <person name="Montooth K."/>
            <person name="Mount S.M."/>
            <person name="Mu X."/>
            <person name="Myers E."/>
            <person name="Negre B."/>
            <person name="Newfeld S."/>
            <person name="Nielsen R."/>
            <person name="Noor M.A."/>
            <person name="O'Grady P."/>
            <person name="Pachter L."/>
            <person name="Papaceit M."/>
            <person name="Parisi M.J."/>
            <person name="Parisi M."/>
            <person name="Parts L."/>
            <person name="Pedersen J.S."/>
            <person name="Pesole G."/>
            <person name="Phillippy A.M."/>
            <person name="Ponting C.P."/>
            <person name="Pop M."/>
            <person name="Porcelli D."/>
            <person name="Powell J.R."/>
            <person name="Prohaska S."/>
            <person name="Pruitt K."/>
            <person name="Puig M."/>
            <person name="Quesneville H."/>
            <person name="Ram K.R."/>
            <person name="Rand D."/>
            <person name="Rasmussen M.D."/>
            <person name="Reed L.K."/>
            <person name="Reenan R."/>
            <person name="Reily A."/>
            <person name="Remington K.A."/>
            <person name="Rieger T.T."/>
            <person name="Ritchie M.G."/>
            <person name="Robin C."/>
            <person name="Rogers Y.H."/>
            <person name="Rohde C."/>
            <person name="Rozas J."/>
            <person name="Rubenfield M.J."/>
            <person name="Ruiz A."/>
            <person name="Russo S."/>
            <person name="Salzberg S.L."/>
            <person name="Sanchez-Gracia A."/>
            <person name="Saranga D.J."/>
            <person name="Sato H."/>
            <person name="Schaeffer S.W."/>
            <person name="Schatz M.C."/>
            <person name="Schlenke T."/>
            <person name="Schwartz R."/>
            <person name="Segarra C."/>
            <person name="Singh R.S."/>
            <person name="Sirot L."/>
            <person name="Sirota M."/>
            <person name="Sisneros N.B."/>
            <person name="Smith C.D."/>
            <person name="Smith T.F."/>
            <person name="Spieth J."/>
            <person name="Stage D.E."/>
            <person name="Stark A."/>
            <person name="Stephan W."/>
            <person name="Strausberg R.L."/>
            <person name="Strempel S."/>
            <person name="Sturgill D."/>
            <person name="Sutton G."/>
            <person name="Sutton G.G."/>
            <person name="Tao W."/>
            <person name="Teichmann S."/>
            <person name="Tobari Y.N."/>
            <person name="Tomimura Y."/>
            <person name="Tsolas J.M."/>
            <person name="Valente V.L."/>
            <person name="Venter E."/>
            <person name="Venter J.C."/>
            <person name="Vicario S."/>
            <person name="Vieira F.G."/>
            <person name="Vilella A.J."/>
            <person name="Villasante A."/>
            <person name="Walenz B."/>
            <person name="Wang J."/>
            <person name="Wasserman M."/>
            <person name="Watts T."/>
            <person name="Wilson D."/>
            <person name="Wilson R.K."/>
            <person name="Wing R.A."/>
            <person name="Wolfner M.F."/>
            <person name="Wong A."/>
            <person name="Wong G.K."/>
            <person name="Wu C.I."/>
            <person name="Wu G."/>
            <person name="Yamamoto D."/>
            <person name="Yang H.P."/>
            <person name="Yang S.P."/>
            <person name="Yorke J.A."/>
            <person name="Yoshida K."/>
            <person name="Zdobnov E."/>
            <person name="Zhang P."/>
            <person name="Zhang Y."/>
            <person name="Zimin A.V."/>
            <person name="Baldwin J."/>
            <person name="Abdouelleil A."/>
            <person name="Abdulkadir J."/>
            <person name="Abebe A."/>
            <person name="Abera B."/>
            <person name="Abreu J."/>
            <person name="Acer S.C."/>
            <person name="Aftuck L."/>
            <person name="Alexander A."/>
            <person name="An P."/>
            <person name="Anderson E."/>
            <person name="Anderson S."/>
            <person name="Arachi H."/>
            <person name="Azer M."/>
            <person name="Bachantsang P."/>
            <person name="Barry A."/>
            <person name="Bayul T."/>
            <person name="Berlin A."/>
            <person name="Bessette D."/>
            <person name="Bloom T."/>
            <person name="Blye J."/>
            <person name="Boguslavskiy L."/>
            <person name="Bonnet C."/>
            <person name="Boukhgalter B."/>
            <person name="Bourzgui I."/>
            <person name="Brown A."/>
            <person name="Cahill P."/>
            <person name="Channer S."/>
            <person name="Cheshatsang Y."/>
            <person name="Chuda L."/>
            <person name="Citroen M."/>
            <person name="Collymore A."/>
            <person name="Cooke P."/>
            <person name="Costello M."/>
            <person name="D'Aco K."/>
            <person name="Daza R."/>
            <person name="De Haan G."/>
            <person name="DeGray S."/>
            <person name="DeMaso C."/>
            <person name="Dhargay N."/>
            <person name="Dooley K."/>
            <person name="Dooley E."/>
            <person name="Doricent M."/>
            <person name="Dorje P."/>
            <person name="Dorjee K."/>
            <person name="Dupes A."/>
            <person name="Elong R."/>
            <person name="Falk J."/>
            <person name="Farina A."/>
            <person name="Faro S."/>
            <person name="Ferguson D."/>
            <person name="Fisher S."/>
            <person name="Foley C.D."/>
            <person name="Franke A."/>
            <person name="Friedrich D."/>
            <person name="Gadbois L."/>
            <person name="Gearin G."/>
            <person name="Gearin C.R."/>
            <person name="Giannoukos G."/>
            <person name="Goode T."/>
            <person name="Graham J."/>
            <person name="Grandbois E."/>
            <person name="Grewal S."/>
            <person name="Gyaltsen K."/>
            <person name="Hafez N."/>
            <person name="Hagos B."/>
            <person name="Hall J."/>
            <person name="Henson C."/>
            <person name="Hollinger A."/>
            <person name="Honan T."/>
            <person name="Huard M.D."/>
            <person name="Hughes L."/>
            <person name="Hurhula B."/>
            <person name="Husby M.E."/>
            <person name="Kamat A."/>
            <person name="Kanga B."/>
            <person name="Kashin S."/>
            <person name="Khazanovich D."/>
            <person name="Kisner P."/>
            <person name="Lance K."/>
            <person name="Lara M."/>
            <person name="Lee W."/>
            <person name="Lennon N."/>
            <person name="Letendre F."/>
            <person name="LeVine R."/>
            <person name="Lipovsky A."/>
            <person name="Liu X."/>
            <person name="Liu J."/>
            <person name="Liu S."/>
            <person name="Lokyitsang T."/>
            <person name="Lokyitsang Y."/>
            <person name="Lubonja R."/>
            <person name="Lui A."/>
            <person name="MacDonald P."/>
            <person name="Magnisalis V."/>
            <person name="Maru K."/>
            <person name="Matthews C."/>
            <person name="McCusker W."/>
            <person name="McDonough S."/>
            <person name="Mehta T."/>
            <person name="Meldrim J."/>
            <person name="Meneus L."/>
            <person name="Mihai O."/>
            <person name="Mihalev A."/>
            <person name="Mihova T."/>
            <person name="Mittelman R."/>
            <person name="Mlenga V."/>
            <person name="Montmayeur A."/>
            <person name="Mulrain L."/>
            <person name="Navidi A."/>
            <person name="Naylor J."/>
            <person name="Negash T."/>
            <person name="Nguyen T."/>
            <person name="Nguyen N."/>
            <person name="Nicol R."/>
            <person name="Norbu C."/>
            <person name="Norbu N."/>
            <person name="Novod N."/>
            <person name="O'Neill B."/>
            <person name="Osman S."/>
            <person name="Markiewicz E."/>
            <person name="Oyono O.L."/>
            <person name="Patti C."/>
            <person name="Phunkhang P."/>
            <person name="Pierre F."/>
            <person name="Priest M."/>
            <person name="Raghuraman S."/>
            <person name="Rege F."/>
            <person name="Reyes R."/>
            <person name="Rise C."/>
            <person name="Rogov P."/>
            <person name="Ross K."/>
            <person name="Ryan E."/>
            <person name="Settipalli S."/>
            <person name="Shea T."/>
            <person name="Sherpa N."/>
            <person name="Shi L."/>
            <person name="Shih D."/>
            <person name="Sparrow T."/>
            <person name="Spaulding J."/>
            <person name="Stalker J."/>
            <person name="Stange-Thomann N."/>
            <person name="Stavropoulos S."/>
            <person name="Stone C."/>
            <person name="Strader C."/>
            <person name="Tesfaye S."/>
            <person name="Thomson T."/>
            <person name="Thoulutsang Y."/>
            <person name="Thoulutsang D."/>
            <person name="Topham K."/>
            <person name="Topping I."/>
            <person name="Tsamla T."/>
            <person name="Vassiliev H."/>
            <person name="Vo A."/>
            <person name="Wangchuk T."/>
            <person name="Wangdi T."/>
            <person name="Weiand M."/>
            <person name="Wilkinson J."/>
            <person name="Wilson A."/>
            <person name="Yadav S."/>
            <person name="Young G."/>
            <person name="Yu Q."/>
            <person name="Zembek L."/>
            <person name="Zhong D."/>
            <person name="Zimmer A."/>
            <person name="Zwirko Z."/>
            <person name="Jaffe D.B."/>
            <person name="Alvarez P."/>
            <person name="Brockman W."/>
            <person name="Butler J."/>
            <person name="Chin C."/>
            <person name="Gnerre S."/>
            <person name="Grabherr M."/>
            <person name="Kleber M."/>
            <person name="Mauceli E."/>
            <person name="MacCallum I."/>
        </authorList>
    </citation>
    <scope>NUCLEOTIDE SEQUENCE [LARGE SCALE GENOMIC DNA]</scope>
    <source>
        <strain evidence="3">Tucson 15287-2541.00</strain>
    </source>
</reference>
<evidence type="ECO:0000256" key="1">
    <source>
        <dbReference type="SAM" id="Phobius"/>
    </source>
</evidence>
<accession>B4JP21</accession>
<keyword evidence="1" id="KW-0812">Transmembrane</keyword>
<keyword evidence="1" id="KW-1133">Transmembrane helix</keyword>
<sequence>MKIGTNLIPFDRNALISKPIPWACIIESLNFIRGIKNDISSDTRIQAAFRIGLGLCALFGGSVFLAQVIQKRRDDRQIRDLVGSLNAIRDERTLERE</sequence>
<name>B4JP21_DROGR</name>
<dbReference type="HOGENOM" id="CLU_2348845_0_0_1"/>
<dbReference type="EMBL" id="CH916372">
    <property type="protein sequence ID" value="EDV99446.1"/>
    <property type="molecule type" value="Genomic_DNA"/>
</dbReference>
<evidence type="ECO:0000313" key="2">
    <source>
        <dbReference type="EMBL" id="EDV99446.1"/>
    </source>
</evidence>